<dbReference type="EMBL" id="LBWL01000002">
    <property type="protein sequence ID" value="KKR09558.1"/>
    <property type="molecule type" value="Genomic_DNA"/>
</dbReference>
<protein>
    <submittedName>
        <fullName evidence="1">Uncharacterized protein</fullName>
    </submittedName>
</protein>
<accession>A0A837HSV4</accession>
<sequence length="65" mass="7301">MDENKYMTNTKKLVKKIEKKLSGLIATVQADDITGARKDLSAKPNYIAVFEISDIMDLVEELANK</sequence>
<gene>
    <name evidence="1" type="ORF">UT35_C0002G0008</name>
</gene>
<reference evidence="1 2" key="1">
    <citation type="journal article" date="2015" name="Nature">
        <title>rRNA introns, odd ribosomes, and small enigmatic genomes across a large radiation of phyla.</title>
        <authorList>
            <person name="Brown C.T."/>
            <person name="Hug L.A."/>
            <person name="Thomas B.C."/>
            <person name="Sharon I."/>
            <person name="Castelle C.J."/>
            <person name="Singh A."/>
            <person name="Wilkins M.J."/>
            <person name="Williams K.H."/>
            <person name="Banfield J.F."/>
        </authorList>
    </citation>
    <scope>NUCLEOTIDE SEQUENCE [LARGE SCALE GENOMIC DNA]</scope>
</reference>
<proteinExistence type="predicted"/>
<evidence type="ECO:0000313" key="2">
    <source>
        <dbReference type="Proteomes" id="UP000033996"/>
    </source>
</evidence>
<name>A0A837HSV4_9BACT</name>
<organism evidence="1 2">
    <name type="scientific">Candidatus Yanofskybacteria bacterium GW2011_GWD1_39_16</name>
    <dbReference type="NCBI Taxonomy" id="1619030"/>
    <lineage>
        <taxon>Bacteria</taxon>
        <taxon>Candidatus Yanofskyibacteriota</taxon>
    </lineage>
</organism>
<dbReference type="Proteomes" id="UP000033996">
    <property type="component" value="Unassembled WGS sequence"/>
</dbReference>
<dbReference type="AlphaFoldDB" id="A0A837HSV4"/>
<comment type="caution">
    <text evidence="1">The sequence shown here is derived from an EMBL/GenBank/DDBJ whole genome shotgun (WGS) entry which is preliminary data.</text>
</comment>
<evidence type="ECO:0000313" key="1">
    <source>
        <dbReference type="EMBL" id="KKR09558.1"/>
    </source>
</evidence>